<keyword evidence="4" id="KW-1133">Transmembrane helix</keyword>
<dbReference type="GO" id="GO:0016740">
    <property type="term" value="F:transferase activity"/>
    <property type="evidence" value="ECO:0007669"/>
    <property type="project" value="UniProtKB-KW"/>
</dbReference>
<evidence type="ECO:0000256" key="1">
    <source>
        <dbReference type="ARBA" id="ARBA00010118"/>
    </source>
</evidence>
<dbReference type="EMBL" id="FWEW01000263">
    <property type="protein sequence ID" value="SLM34232.1"/>
    <property type="molecule type" value="Genomic_DNA"/>
</dbReference>
<dbReference type="PANTHER" id="PTHR12203">
    <property type="entry name" value="KDEL LYS-ASP-GLU-LEU CONTAINING - RELATED"/>
    <property type="match status" value="1"/>
</dbReference>
<name>A0A1W5CTW5_9LECA</name>
<feature type="region of interest" description="Disordered" evidence="3">
    <location>
        <begin position="88"/>
        <end position="115"/>
    </location>
</feature>
<reference evidence="7" key="1">
    <citation type="submission" date="2017-03" db="EMBL/GenBank/DDBJ databases">
        <authorList>
            <person name="Sharma R."/>
            <person name="Thines M."/>
        </authorList>
    </citation>
    <scope>NUCLEOTIDE SEQUENCE [LARGE SCALE GENOMIC DNA]</scope>
</reference>
<feature type="transmembrane region" description="Helical" evidence="4">
    <location>
        <begin position="369"/>
        <end position="387"/>
    </location>
</feature>
<evidence type="ECO:0000256" key="4">
    <source>
        <dbReference type="SAM" id="Phobius"/>
    </source>
</evidence>
<feature type="transmembrane region" description="Helical" evidence="4">
    <location>
        <begin position="25"/>
        <end position="43"/>
    </location>
</feature>
<dbReference type="InterPro" id="IPR006598">
    <property type="entry name" value="CAP10"/>
</dbReference>
<feature type="transmembrane region" description="Helical" evidence="4">
    <location>
        <begin position="148"/>
        <end position="166"/>
    </location>
</feature>
<feature type="transmembrane region" description="Helical" evidence="4">
    <location>
        <begin position="313"/>
        <end position="330"/>
    </location>
</feature>
<keyword evidence="4" id="KW-0472">Membrane</keyword>
<evidence type="ECO:0000313" key="7">
    <source>
        <dbReference type="Proteomes" id="UP000192927"/>
    </source>
</evidence>
<evidence type="ECO:0000313" key="6">
    <source>
        <dbReference type="EMBL" id="SLM34232.1"/>
    </source>
</evidence>
<dbReference type="InterPro" id="IPR051091">
    <property type="entry name" value="O-Glucosyltr/Glycosyltrsf_90"/>
</dbReference>
<feature type="transmembrane region" description="Helical" evidence="4">
    <location>
        <begin position="337"/>
        <end position="357"/>
    </location>
</feature>
<evidence type="ECO:0000256" key="2">
    <source>
        <dbReference type="ARBA" id="ARBA00022679"/>
    </source>
</evidence>
<feature type="transmembrane region" description="Helical" evidence="4">
    <location>
        <begin position="408"/>
        <end position="425"/>
    </location>
</feature>
<dbReference type="PANTHER" id="PTHR12203:SF35">
    <property type="entry name" value="PROTEIN O-GLUCOSYLTRANSFERASE 1"/>
    <property type="match status" value="1"/>
</dbReference>
<proteinExistence type="inferred from homology"/>
<organism evidence="6 7">
    <name type="scientific">Lasallia pustulata</name>
    <dbReference type="NCBI Taxonomy" id="136370"/>
    <lineage>
        <taxon>Eukaryota</taxon>
        <taxon>Fungi</taxon>
        <taxon>Dikarya</taxon>
        <taxon>Ascomycota</taxon>
        <taxon>Pezizomycotina</taxon>
        <taxon>Lecanoromycetes</taxon>
        <taxon>OSLEUM clade</taxon>
        <taxon>Umbilicariomycetidae</taxon>
        <taxon>Umbilicariales</taxon>
        <taxon>Umbilicariaceae</taxon>
        <taxon>Lasallia</taxon>
    </lineage>
</organism>
<protein>
    <submittedName>
        <fullName evidence="6">Lipopolysaccharide-modifying protein</fullName>
    </submittedName>
</protein>
<dbReference type="AlphaFoldDB" id="A0A1W5CTW5"/>
<dbReference type="Proteomes" id="UP000192927">
    <property type="component" value="Unassembled WGS sequence"/>
</dbReference>
<keyword evidence="7" id="KW-1185">Reference proteome</keyword>
<accession>A0A1W5CTW5</accession>
<sequence length="945" mass="105929">MATHAIPGSATLAHMLVPGPWGKEGLIWLGAFCTTVCAIYLTYQRSFVFDRPIQSSIVSLTVAGLCIYLLHGFAPKLLLSGPRPQEYSAVPLDDPRRPQSSREPSSEPEDGAKPLGPSVRRFLLASAVGGVCLRVEVFRHMMGCRQCASPGVESFGVVLLACYGYWRIQRPRRKNAEPPADNTRGILSRRLVTYGPIVPSILLHSASALTASLASAERSTYICPVALNDKKLALLLQYLAVCLDCVILTSIAELTGQRRKGATARGRNAPFIVGVVFLLSATVLSFAGFVVFLAKPEYRSWILGVDDAYVRDLARQTVLFTALSVCAVQVSRFIGPLELVMIVVFLYTYMSGFEAAWAGRSPYYPAFPVWNATALVLLFSGTLVFFISGTASGGQGSLQATRSFFRTFSWQYALLIILFSVPIFLDASRNNAISKHPIDTLMKEAYEQHQAWVKQASTHNTLQHATDEYRRRYKRHPPPNFDEWYNYATSRSSLIIDDYDSIYEDLLPFWASDPLTLRTRTREMILDPWNEVAEVSIRNGKAEIGPNVLPTHRWMLDGVLAMLNDFVQWLPDMDLAFNINDEPRVAIPYETLETLKAVGEGAGRLDRGKSNDWSSNRADTWSPINETIFVQSRFEDHSFQNTFSTYGSIACPPSSQARLSRIWDQRTHCTSCISPHSLGPFLRNWTLAASPCHQPDLANLHGFYLSPAAFKPTHDPFPVFSQSKPHGYTDILYPSPWNYMDKVQYAPSDTHPDPPFADKENTLFWRGATSEGVSTTGSWKGMARQRLVHLLTNSTAPVPVLLPSPPSEPLSPHTKYTTQSLEPRQLRALGLHADVAFVETIARCRAEDCAAQRREFGLVGPTDFQQHWRYRFLMDLDGAGFSGRFLPFLRSRSLVFKAGVFREWWEGRVKAWVHFVPVDVRFHGTHQLRLAMEKILSPLIIILYS</sequence>
<feature type="transmembrane region" description="Helical" evidence="4">
    <location>
        <begin position="268"/>
        <end position="293"/>
    </location>
</feature>
<feature type="transmembrane region" description="Helical" evidence="4">
    <location>
        <begin position="235"/>
        <end position="256"/>
    </location>
</feature>
<comment type="similarity">
    <text evidence="1">Belongs to the glycosyltransferase 90 family.</text>
</comment>
<keyword evidence="2" id="KW-0808">Transferase</keyword>
<keyword evidence="4" id="KW-0812">Transmembrane</keyword>
<evidence type="ECO:0000259" key="5">
    <source>
        <dbReference type="SMART" id="SM00672"/>
    </source>
</evidence>
<evidence type="ECO:0000256" key="3">
    <source>
        <dbReference type="SAM" id="MobiDB-lite"/>
    </source>
</evidence>
<feature type="transmembrane region" description="Helical" evidence="4">
    <location>
        <begin position="191"/>
        <end position="215"/>
    </location>
</feature>
<feature type="domain" description="Glycosyl transferase CAP10" evidence="5">
    <location>
        <begin position="693"/>
        <end position="945"/>
    </location>
</feature>
<dbReference type="SMART" id="SM00672">
    <property type="entry name" value="CAP10"/>
    <property type="match status" value="1"/>
</dbReference>
<feature type="transmembrane region" description="Helical" evidence="4">
    <location>
        <begin position="55"/>
        <end position="74"/>
    </location>
</feature>